<reference evidence="4 5" key="1">
    <citation type="submission" date="2019-03" db="EMBL/GenBank/DDBJ databases">
        <title>Genomic Encyclopedia of Type Strains, Phase IV (KMG-IV): sequencing the most valuable type-strain genomes for metagenomic binning, comparative biology and taxonomic classification.</title>
        <authorList>
            <person name="Goeker M."/>
        </authorList>
    </citation>
    <scope>NUCLEOTIDE SEQUENCE [LARGE SCALE GENOMIC DNA]</scope>
    <source>
        <strain evidence="4 5">DSM 104836</strain>
    </source>
</reference>
<dbReference type="Gene3D" id="3.40.50.1820">
    <property type="entry name" value="alpha/beta hydrolase"/>
    <property type="match status" value="1"/>
</dbReference>
<protein>
    <submittedName>
        <fullName evidence="4">Pimeloyl-ACP methyl ester carboxylesterase</fullName>
    </submittedName>
</protein>
<feature type="domain" description="AB hydrolase-1" evidence="3">
    <location>
        <begin position="58"/>
        <end position="297"/>
    </location>
</feature>
<dbReference type="Proteomes" id="UP000295696">
    <property type="component" value="Unassembled WGS sequence"/>
</dbReference>
<proteinExistence type="inferred from homology"/>
<dbReference type="EMBL" id="SLZU01000022">
    <property type="protein sequence ID" value="TCS59076.1"/>
    <property type="molecule type" value="Genomic_DNA"/>
</dbReference>
<dbReference type="InterPro" id="IPR050266">
    <property type="entry name" value="AB_hydrolase_sf"/>
</dbReference>
<dbReference type="PANTHER" id="PTHR43798">
    <property type="entry name" value="MONOACYLGLYCEROL LIPASE"/>
    <property type="match status" value="1"/>
</dbReference>
<sequence>MRWLILAAVLMLVSAWLVQWRARVAEAEAERSYPPEGQFLDVQGTRVHVLVKGTGPDLVLIHGASGNMRDFTFRMVDLLADRYRVIVFDRPGLGYTDRLGPEGSSIARQAALLKAAAAQLGAERPIVLGQSYGGAVALAWATGHPDTLCALVTVAAVSHPWPTGLPRFYKVTSHPLGQAVAVPLLTAFVPESYVQKAIEGVFAPQAEPPGYAAHIGAPLTLRRQSLRANADQRASLKKEVRDLVPHYPQIAVPTEILHGDADDTVNLTIHSVALAQAIPEAKLTVLEGTGHMPQHTDTDAVLSAIDRATTRAGLH</sequence>
<dbReference type="Pfam" id="PF00561">
    <property type="entry name" value="Abhydrolase_1"/>
    <property type="match status" value="1"/>
</dbReference>
<keyword evidence="2" id="KW-0378">Hydrolase</keyword>
<accession>A0A4R3J580</accession>
<dbReference type="GO" id="GO:0008233">
    <property type="term" value="F:peptidase activity"/>
    <property type="evidence" value="ECO:0007669"/>
    <property type="project" value="InterPro"/>
</dbReference>
<dbReference type="InterPro" id="IPR000073">
    <property type="entry name" value="AB_hydrolase_1"/>
</dbReference>
<evidence type="ECO:0000313" key="4">
    <source>
        <dbReference type="EMBL" id="TCS59076.1"/>
    </source>
</evidence>
<dbReference type="AlphaFoldDB" id="A0A4R3J580"/>
<keyword evidence="5" id="KW-1185">Reference proteome</keyword>
<dbReference type="GO" id="GO:0016020">
    <property type="term" value="C:membrane"/>
    <property type="evidence" value="ECO:0007669"/>
    <property type="project" value="TreeGrafter"/>
</dbReference>
<dbReference type="PRINTS" id="PR00793">
    <property type="entry name" value="PROAMNOPTASE"/>
</dbReference>
<dbReference type="InterPro" id="IPR029058">
    <property type="entry name" value="AB_hydrolase_fold"/>
</dbReference>
<evidence type="ECO:0000256" key="2">
    <source>
        <dbReference type="ARBA" id="ARBA00022801"/>
    </source>
</evidence>
<dbReference type="OrthoDB" id="9815441at2"/>
<dbReference type="RefSeq" id="WP_132248211.1">
    <property type="nucleotide sequence ID" value="NZ_SLZU01000022.1"/>
</dbReference>
<gene>
    <name evidence="4" type="ORF">EDD52_12235</name>
</gene>
<comment type="caution">
    <text evidence="4">The sequence shown here is derived from an EMBL/GenBank/DDBJ whole genome shotgun (WGS) entry which is preliminary data.</text>
</comment>
<dbReference type="PRINTS" id="PR00111">
    <property type="entry name" value="ABHYDROLASE"/>
</dbReference>
<dbReference type="PANTHER" id="PTHR43798:SF33">
    <property type="entry name" value="HYDROLASE, PUTATIVE (AFU_ORTHOLOGUE AFUA_2G14860)-RELATED"/>
    <property type="match status" value="1"/>
</dbReference>
<evidence type="ECO:0000259" key="3">
    <source>
        <dbReference type="Pfam" id="PF00561"/>
    </source>
</evidence>
<dbReference type="InterPro" id="IPR002410">
    <property type="entry name" value="Peptidase_S33"/>
</dbReference>
<evidence type="ECO:0000256" key="1">
    <source>
        <dbReference type="ARBA" id="ARBA00010088"/>
    </source>
</evidence>
<name>A0A4R3J580_9RHOB</name>
<evidence type="ECO:0000313" key="5">
    <source>
        <dbReference type="Proteomes" id="UP000295696"/>
    </source>
</evidence>
<comment type="similarity">
    <text evidence="1">Belongs to the peptidase S33 family.</text>
</comment>
<dbReference type="GO" id="GO:0006508">
    <property type="term" value="P:proteolysis"/>
    <property type="evidence" value="ECO:0007669"/>
    <property type="project" value="InterPro"/>
</dbReference>
<organism evidence="4 5">
    <name type="scientific">Primorskyibacter sedentarius</name>
    <dbReference type="NCBI Taxonomy" id="745311"/>
    <lineage>
        <taxon>Bacteria</taxon>
        <taxon>Pseudomonadati</taxon>
        <taxon>Pseudomonadota</taxon>
        <taxon>Alphaproteobacteria</taxon>
        <taxon>Rhodobacterales</taxon>
        <taxon>Roseobacteraceae</taxon>
        <taxon>Primorskyibacter</taxon>
    </lineage>
</organism>
<dbReference type="SUPFAM" id="SSF53474">
    <property type="entry name" value="alpha/beta-Hydrolases"/>
    <property type="match status" value="1"/>
</dbReference>